<dbReference type="InterPro" id="IPR039426">
    <property type="entry name" value="TonB-dep_rcpt-like"/>
</dbReference>
<evidence type="ECO:0000313" key="14">
    <source>
        <dbReference type="EMBL" id="MBT1685893.1"/>
    </source>
</evidence>
<dbReference type="SUPFAM" id="SSF49464">
    <property type="entry name" value="Carboxypeptidase regulatory domain-like"/>
    <property type="match status" value="1"/>
</dbReference>
<keyword evidence="10 11" id="KW-0998">Cell outer membrane</keyword>
<evidence type="ECO:0000256" key="8">
    <source>
        <dbReference type="ARBA" id="ARBA00023065"/>
    </source>
</evidence>
<accession>A0AAP2D5V9</accession>
<dbReference type="EMBL" id="JAHESC010000005">
    <property type="protein sequence ID" value="MBT1685893.1"/>
    <property type="molecule type" value="Genomic_DNA"/>
</dbReference>
<keyword evidence="2 11" id="KW-0813">Transport</keyword>
<dbReference type="RefSeq" id="WP_254089144.1">
    <property type="nucleotide sequence ID" value="NZ_JAHESC010000005.1"/>
</dbReference>
<dbReference type="InterPro" id="IPR036942">
    <property type="entry name" value="Beta-barrel_TonB_sf"/>
</dbReference>
<dbReference type="InterPro" id="IPR023997">
    <property type="entry name" value="TonB-dep_OMP_SusC/RagA_CS"/>
</dbReference>
<dbReference type="InterPro" id="IPR008969">
    <property type="entry name" value="CarboxyPept-like_regulatory"/>
</dbReference>
<comment type="subcellular location">
    <subcellularLocation>
        <location evidence="1 11">Cell outer membrane</location>
        <topology evidence="1 11">Multi-pass membrane protein</topology>
    </subcellularLocation>
</comment>
<dbReference type="NCBIfam" id="TIGR04056">
    <property type="entry name" value="OMP_RagA_SusC"/>
    <property type="match status" value="1"/>
</dbReference>
<feature type="chain" id="PRO_5042946848" evidence="12">
    <location>
        <begin position="21"/>
        <end position="1050"/>
    </location>
</feature>
<keyword evidence="8" id="KW-0406">Ion transport</keyword>
<dbReference type="Proteomes" id="UP001319180">
    <property type="component" value="Unassembled WGS sequence"/>
</dbReference>
<gene>
    <name evidence="14" type="ORF">KK078_04965</name>
</gene>
<dbReference type="InterPro" id="IPR023996">
    <property type="entry name" value="TonB-dep_OMP_SusC/RagA"/>
</dbReference>
<dbReference type="PANTHER" id="PTHR32552:SF68">
    <property type="entry name" value="FERRICHROME OUTER MEMBRANE TRANSPORTER_PHAGE RECEPTOR"/>
    <property type="match status" value="1"/>
</dbReference>
<evidence type="ECO:0000259" key="13">
    <source>
        <dbReference type="Pfam" id="PF07715"/>
    </source>
</evidence>
<reference evidence="14 15" key="1">
    <citation type="submission" date="2021-05" db="EMBL/GenBank/DDBJ databases">
        <title>A Polyphasic approach of four new species of the genus Ohtaekwangia: Ohtaekwangia histidinii sp. nov., Ohtaekwangia cretensis sp. nov., Ohtaekwangia indiensis sp. nov., Ohtaekwangia reichenbachii sp. nov. from diverse environment.</title>
        <authorList>
            <person name="Octaviana S."/>
        </authorList>
    </citation>
    <scope>NUCLEOTIDE SEQUENCE [LARGE SCALE GENOMIC DNA]</scope>
    <source>
        <strain evidence="14 15">PWU37</strain>
    </source>
</reference>
<dbReference type="AlphaFoldDB" id="A0AAP2D5V9"/>
<dbReference type="Gene3D" id="2.60.40.1120">
    <property type="entry name" value="Carboxypeptidase-like, regulatory domain"/>
    <property type="match status" value="1"/>
</dbReference>
<dbReference type="PROSITE" id="PS52016">
    <property type="entry name" value="TONB_DEPENDENT_REC_3"/>
    <property type="match status" value="1"/>
</dbReference>
<evidence type="ECO:0000256" key="9">
    <source>
        <dbReference type="ARBA" id="ARBA00023136"/>
    </source>
</evidence>
<dbReference type="GO" id="GO:0009279">
    <property type="term" value="C:cell outer membrane"/>
    <property type="evidence" value="ECO:0007669"/>
    <property type="project" value="UniProtKB-SubCell"/>
</dbReference>
<evidence type="ECO:0000256" key="7">
    <source>
        <dbReference type="ARBA" id="ARBA00023004"/>
    </source>
</evidence>
<comment type="caution">
    <text evidence="14">The sequence shown here is derived from an EMBL/GenBank/DDBJ whole genome shotgun (WGS) entry which is preliminary data.</text>
</comment>
<keyword evidence="15" id="KW-1185">Reference proteome</keyword>
<evidence type="ECO:0000256" key="3">
    <source>
        <dbReference type="ARBA" id="ARBA00022452"/>
    </source>
</evidence>
<organism evidence="14 15">
    <name type="scientific">Dawidia soli</name>
    <dbReference type="NCBI Taxonomy" id="2782352"/>
    <lineage>
        <taxon>Bacteria</taxon>
        <taxon>Pseudomonadati</taxon>
        <taxon>Bacteroidota</taxon>
        <taxon>Cytophagia</taxon>
        <taxon>Cytophagales</taxon>
        <taxon>Chryseotaleaceae</taxon>
        <taxon>Dawidia</taxon>
    </lineage>
</organism>
<dbReference type="GO" id="GO:0015344">
    <property type="term" value="F:siderophore uptake transmembrane transporter activity"/>
    <property type="evidence" value="ECO:0007669"/>
    <property type="project" value="TreeGrafter"/>
</dbReference>
<evidence type="ECO:0000256" key="10">
    <source>
        <dbReference type="ARBA" id="ARBA00023237"/>
    </source>
</evidence>
<keyword evidence="4" id="KW-0410">Iron transport</keyword>
<evidence type="ECO:0000256" key="1">
    <source>
        <dbReference type="ARBA" id="ARBA00004571"/>
    </source>
</evidence>
<dbReference type="SUPFAM" id="SSF56935">
    <property type="entry name" value="Porins"/>
    <property type="match status" value="1"/>
</dbReference>
<name>A0AAP2D5V9_9BACT</name>
<evidence type="ECO:0000256" key="6">
    <source>
        <dbReference type="ARBA" id="ARBA00022729"/>
    </source>
</evidence>
<keyword evidence="5 11" id="KW-0812">Transmembrane</keyword>
<evidence type="ECO:0000313" key="15">
    <source>
        <dbReference type="Proteomes" id="UP001319180"/>
    </source>
</evidence>
<evidence type="ECO:0000256" key="5">
    <source>
        <dbReference type="ARBA" id="ARBA00022692"/>
    </source>
</evidence>
<keyword evidence="6 12" id="KW-0732">Signal</keyword>
<evidence type="ECO:0000256" key="12">
    <source>
        <dbReference type="SAM" id="SignalP"/>
    </source>
</evidence>
<dbReference type="InterPro" id="IPR037066">
    <property type="entry name" value="Plug_dom_sf"/>
</dbReference>
<protein>
    <submittedName>
        <fullName evidence="14">SusC/RagA family TonB-linked outer membrane protein</fullName>
    </submittedName>
</protein>
<feature type="domain" description="TonB-dependent receptor plug" evidence="13">
    <location>
        <begin position="119"/>
        <end position="242"/>
    </location>
</feature>
<sequence>MRRSLRLTSLLLLWLTTAVAYGQTVTGKVTSASDGAPMPGVSVMLKGTTTGTATDTEGRFTLAVPDATAATLTISFIGYATQDVALAGRTSVDVVLSEDVSQLGEVVVTALGVQREAKTLVYSTQTVKAQQLTEVRDANNFVNSLQGKIANVQITQGSGGPGSGARFVMRGNRSLQGSNNALIVVDGIPINNVSLSPASNDFGAVQNSDGASNINPDDIESVTVLRGASAAALYGSEAGNGVVVITTKKGTKDRFTVNINSGITAERPFALPAVQNTYGQGIDGALTMASGHSWGARMEGQTYTNLMGEERTYSPQKDNIKDFFETGVTLNNSISVQGGSEKMQTYLSYTNNNVKGIIPNNDMKRHTTTVRLTNQLSSKFSTDAKLTYIYQDIDSRPRTGEENAPVSDLYQVPRSMSLGDVKQYLAPIEVGTPAPAPWPATLSSIYQNPYWMTEMTSINETRNRIMGFISAKYEFSKKFGISGRANLDKQIDMGNSKYSDGTLLWATTAGGLYERMDMVATQQWYDLNFYGAFDLNKDLKLDYRAGAIYQDKQHERNVAQANGLNVPNLFLMSNGKSFNFPYDASNLFHQQVQAVFGQLSFAYKEAIFLEVTGRNDWFSSLPDPYNVFYPSVGLSGVISDLVTMPQAISFLKLNANFAVVGNGGQPFIINPSYPYEAGAGNGFLHRQYTQALADLKPEEVTNIEFGFDARFLEGRLGLTFSYYKSNSRNQLLQARQPVGTGYESKYFNAGNIQNQGIEVVLSGTPVRSGDFSWDITYNFGLNRNKVIEIDPSLPDGEFFLGGGTGYGRLATPIAIQGGSYGDLYGKHWVRNAAGQLVVSPEGTQTAGLPTTDGSQTYLGNFNPKATMGITNSFTYKNFSARVLIDGRIGGIVVDATEMNLANSGIAEVTASNREEGWNLGGVDSNGTPVATNVTAQQFWSAGDNIVAGKRYGVGEVFAYDATNFRIRELSIGYNIPVPANFLIRSAKFSIVARNLAWLYRGESLLDIPGLGKRKMQIDPDMSMGNGNYQGIQIATLPSTRSLGCNLTLTF</sequence>
<dbReference type="Gene3D" id="2.40.170.20">
    <property type="entry name" value="TonB-dependent receptor, beta-barrel domain"/>
    <property type="match status" value="1"/>
</dbReference>
<dbReference type="InterPro" id="IPR012910">
    <property type="entry name" value="Plug_dom"/>
</dbReference>
<evidence type="ECO:0000256" key="11">
    <source>
        <dbReference type="PROSITE-ProRule" id="PRU01360"/>
    </source>
</evidence>
<feature type="signal peptide" evidence="12">
    <location>
        <begin position="1"/>
        <end position="20"/>
    </location>
</feature>
<comment type="similarity">
    <text evidence="11">Belongs to the TonB-dependent receptor family.</text>
</comment>
<dbReference type="NCBIfam" id="TIGR04057">
    <property type="entry name" value="SusC_RagA_signa"/>
    <property type="match status" value="1"/>
</dbReference>
<proteinExistence type="inferred from homology"/>
<evidence type="ECO:0000256" key="2">
    <source>
        <dbReference type="ARBA" id="ARBA00022448"/>
    </source>
</evidence>
<dbReference type="PANTHER" id="PTHR32552">
    <property type="entry name" value="FERRICHROME IRON RECEPTOR-RELATED"/>
    <property type="match status" value="1"/>
</dbReference>
<keyword evidence="9 11" id="KW-0472">Membrane</keyword>
<evidence type="ECO:0000256" key="4">
    <source>
        <dbReference type="ARBA" id="ARBA00022496"/>
    </source>
</evidence>
<dbReference type="Gene3D" id="2.170.130.10">
    <property type="entry name" value="TonB-dependent receptor, plug domain"/>
    <property type="match status" value="1"/>
</dbReference>
<keyword evidence="7" id="KW-0408">Iron</keyword>
<keyword evidence="3 11" id="KW-1134">Transmembrane beta strand</keyword>
<dbReference type="Pfam" id="PF13715">
    <property type="entry name" value="CarbopepD_reg_2"/>
    <property type="match status" value="1"/>
</dbReference>
<dbReference type="Pfam" id="PF07715">
    <property type="entry name" value="Plug"/>
    <property type="match status" value="1"/>
</dbReference>